<evidence type="ECO:0000259" key="9">
    <source>
        <dbReference type="PROSITE" id="PS50126"/>
    </source>
</evidence>
<feature type="domain" description="S1 motif" evidence="9">
    <location>
        <begin position="172"/>
        <end position="236"/>
    </location>
</feature>
<dbReference type="Pfam" id="PF13184">
    <property type="entry name" value="KH_NusA_1st"/>
    <property type="match status" value="1"/>
</dbReference>
<comment type="subcellular location">
    <subcellularLocation>
        <location evidence="7">Cytoplasm</location>
    </subcellularLocation>
</comment>
<dbReference type="GO" id="GO:0031564">
    <property type="term" value="P:transcription antitermination"/>
    <property type="evidence" value="ECO:0007669"/>
    <property type="project" value="UniProtKB-UniRule"/>
</dbReference>
<dbReference type="InterPro" id="IPR010213">
    <property type="entry name" value="TF_NusA"/>
</dbReference>
<dbReference type="SUPFAM" id="SSF69705">
    <property type="entry name" value="Transcription factor NusA, N-terminal domain"/>
    <property type="match status" value="1"/>
</dbReference>
<dbReference type="GO" id="GO:0006353">
    <property type="term" value="P:DNA-templated transcription termination"/>
    <property type="evidence" value="ECO:0007669"/>
    <property type="project" value="UniProtKB-UniRule"/>
</dbReference>
<dbReference type="InterPro" id="IPR030842">
    <property type="entry name" value="TF_NusA_bacterial"/>
</dbReference>
<dbReference type="InterPro" id="IPR025249">
    <property type="entry name" value="TF_NusA_KH_1st"/>
</dbReference>
<dbReference type="GO" id="GO:0005829">
    <property type="term" value="C:cytosol"/>
    <property type="evidence" value="ECO:0007669"/>
    <property type="project" value="TreeGrafter"/>
</dbReference>
<dbReference type="SUPFAM" id="SSF54814">
    <property type="entry name" value="Prokaryotic type KH domain (KH-domain type II)"/>
    <property type="match status" value="2"/>
</dbReference>
<keyword evidence="1 7" id="KW-0806">Transcription termination</keyword>
<keyword evidence="4 7" id="KW-0694">RNA-binding</keyword>
<dbReference type="PANTHER" id="PTHR22648:SF0">
    <property type="entry name" value="TRANSCRIPTION TERMINATION_ANTITERMINATION PROTEIN NUSA"/>
    <property type="match status" value="1"/>
</dbReference>
<dbReference type="GO" id="GO:0003723">
    <property type="term" value="F:RNA binding"/>
    <property type="evidence" value="ECO:0007669"/>
    <property type="project" value="UniProtKB-UniRule"/>
</dbReference>
<dbReference type="InterPro" id="IPR004087">
    <property type="entry name" value="KH_dom"/>
</dbReference>
<dbReference type="InterPro" id="IPR012340">
    <property type="entry name" value="NA-bd_OB-fold"/>
</dbReference>
<keyword evidence="2 7" id="KW-0963">Cytoplasm</keyword>
<evidence type="ECO:0000256" key="3">
    <source>
        <dbReference type="ARBA" id="ARBA00022814"/>
    </source>
</evidence>
<dbReference type="InterPro" id="IPR013735">
    <property type="entry name" value="TF_NusA_N"/>
</dbReference>
<evidence type="ECO:0000313" key="10">
    <source>
        <dbReference type="EMBL" id="OIP65272.1"/>
    </source>
</evidence>
<dbReference type="Pfam" id="PF08529">
    <property type="entry name" value="NusA_N"/>
    <property type="match status" value="1"/>
</dbReference>
<dbReference type="Gene3D" id="3.30.1480.10">
    <property type="entry name" value="NusA, N-terminal domain"/>
    <property type="match status" value="1"/>
</dbReference>
<name>A0A1J5GDQ6_9BACT</name>
<dbReference type="Pfam" id="PF26594">
    <property type="entry name" value="KH_NusA_2nd"/>
    <property type="match status" value="1"/>
</dbReference>
<evidence type="ECO:0000256" key="7">
    <source>
        <dbReference type="HAMAP-Rule" id="MF_00945"/>
    </source>
</evidence>
<comment type="caution">
    <text evidence="10">The sequence shown here is derived from an EMBL/GenBank/DDBJ whole genome shotgun (WGS) entry which is preliminary data.</text>
</comment>
<dbReference type="InterPro" id="IPR058582">
    <property type="entry name" value="KH_NusA_2nd"/>
</dbReference>
<evidence type="ECO:0000256" key="1">
    <source>
        <dbReference type="ARBA" id="ARBA00022472"/>
    </source>
</evidence>
<evidence type="ECO:0000256" key="8">
    <source>
        <dbReference type="SAM" id="MobiDB-lite"/>
    </source>
</evidence>
<dbReference type="PROSITE" id="PS50126">
    <property type="entry name" value="S1"/>
    <property type="match status" value="1"/>
</dbReference>
<dbReference type="CDD" id="cd22529">
    <property type="entry name" value="KH-II_NusA_rpt2"/>
    <property type="match status" value="1"/>
</dbReference>
<reference evidence="10 11" key="1">
    <citation type="journal article" date="2016" name="Environ. Microbiol.">
        <title>Genomic resolution of a cold subsurface aquifer community provides metabolic insights for novel microbes adapted to high CO concentrations.</title>
        <authorList>
            <person name="Probst A.J."/>
            <person name="Castelle C.J."/>
            <person name="Singh A."/>
            <person name="Brown C.T."/>
            <person name="Anantharaman K."/>
            <person name="Sharon I."/>
            <person name="Hug L.A."/>
            <person name="Burstein D."/>
            <person name="Emerson J.B."/>
            <person name="Thomas B.C."/>
            <person name="Banfield J.F."/>
        </authorList>
    </citation>
    <scope>NUCLEOTIDE SEQUENCE [LARGE SCALE GENOMIC DNA]</scope>
    <source>
        <strain evidence="10">CG2_30_43_9</strain>
    </source>
</reference>
<keyword evidence="5 7" id="KW-0805">Transcription regulation</keyword>
<proteinExistence type="inferred from homology"/>
<dbReference type="Gene3D" id="2.40.50.140">
    <property type="entry name" value="Nucleic acid-binding proteins"/>
    <property type="match status" value="1"/>
</dbReference>
<dbReference type="PROSITE" id="PS50084">
    <property type="entry name" value="KH_TYPE_1"/>
    <property type="match status" value="1"/>
</dbReference>
<accession>A0A1J5GDQ6</accession>
<dbReference type="Proteomes" id="UP000182059">
    <property type="component" value="Unassembled WGS sequence"/>
</dbReference>
<dbReference type="Gene3D" id="3.30.300.20">
    <property type="match status" value="2"/>
</dbReference>
<comment type="subunit">
    <text evidence="7">Monomer. Binds directly to the core enzyme of the DNA-dependent RNA polymerase and to nascent RNA.</text>
</comment>
<evidence type="ECO:0000256" key="5">
    <source>
        <dbReference type="ARBA" id="ARBA00023015"/>
    </source>
</evidence>
<dbReference type="CDD" id="cd04455">
    <property type="entry name" value="S1_NusA"/>
    <property type="match status" value="1"/>
</dbReference>
<dbReference type="FunFam" id="3.30.300.20:FF:000002">
    <property type="entry name" value="Transcription termination/antitermination protein NusA"/>
    <property type="match status" value="1"/>
</dbReference>
<dbReference type="SMART" id="SM00322">
    <property type="entry name" value="KH"/>
    <property type="match status" value="2"/>
</dbReference>
<dbReference type="InterPro" id="IPR003029">
    <property type="entry name" value="S1_domain"/>
</dbReference>
<dbReference type="AlphaFoldDB" id="A0A1J5GDQ6"/>
<evidence type="ECO:0000256" key="4">
    <source>
        <dbReference type="ARBA" id="ARBA00022884"/>
    </source>
</evidence>
<dbReference type="EMBL" id="MNYX01000053">
    <property type="protein sequence ID" value="OIP65272.1"/>
    <property type="molecule type" value="Genomic_DNA"/>
</dbReference>
<evidence type="ECO:0000256" key="2">
    <source>
        <dbReference type="ARBA" id="ARBA00022490"/>
    </source>
</evidence>
<dbReference type="InterPro" id="IPR036555">
    <property type="entry name" value="NusA_N_sf"/>
</dbReference>
<dbReference type="HAMAP" id="MF_00945_B">
    <property type="entry name" value="NusA_B"/>
    <property type="match status" value="1"/>
</dbReference>
<dbReference type="NCBIfam" id="TIGR01953">
    <property type="entry name" value="NusA"/>
    <property type="match status" value="1"/>
</dbReference>
<dbReference type="PANTHER" id="PTHR22648">
    <property type="entry name" value="TRANSCRIPTION TERMINATION FACTOR NUSA"/>
    <property type="match status" value="1"/>
</dbReference>
<dbReference type="InterPro" id="IPR009019">
    <property type="entry name" value="KH_sf_prok-type"/>
</dbReference>
<keyword evidence="3 7" id="KW-0889">Transcription antitermination</keyword>
<gene>
    <name evidence="7" type="primary">nusA</name>
    <name evidence="10" type="ORF">AUK15_02220</name>
</gene>
<dbReference type="CDD" id="cd02134">
    <property type="entry name" value="KH-II_NusA_rpt1"/>
    <property type="match status" value="1"/>
</dbReference>
<evidence type="ECO:0000313" key="11">
    <source>
        <dbReference type="Proteomes" id="UP000182059"/>
    </source>
</evidence>
<feature type="region of interest" description="Disordered" evidence="8">
    <location>
        <begin position="399"/>
        <end position="421"/>
    </location>
</feature>
<feature type="compositionally biased region" description="Basic and acidic residues" evidence="8">
    <location>
        <begin position="399"/>
        <end position="411"/>
    </location>
</feature>
<dbReference type="FunFam" id="3.30.300.20:FF:000005">
    <property type="entry name" value="Transcription termination/antitermination protein NusA"/>
    <property type="match status" value="1"/>
</dbReference>
<dbReference type="Pfam" id="PF00575">
    <property type="entry name" value="S1"/>
    <property type="match status" value="1"/>
</dbReference>
<protein>
    <recommendedName>
        <fullName evidence="7">Transcription termination/antitermination protein NusA</fullName>
    </recommendedName>
</protein>
<organism evidence="10 11">
    <name type="scientific">Candidatus Nomurabacteria bacterium CG2_30_43_9</name>
    <dbReference type="NCBI Taxonomy" id="1805283"/>
    <lineage>
        <taxon>Bacteria</taxon>
        <taxon>Candidatus Nomuraibacteriota</taxon>
    </lineage>
</organism>
<dbReference type="SMART" id="SM00316">
    <property type="entry name" value="S1"/>
    <property type="match status" value="1"/>
</dbReference>
<comment type="similarity">
    <text evidence="7">Belongs to the NusA family.</text>
</comment>
<comment type="function">
    <text evidence="7">Participates in both transcription termination and antitermination.</text>
</comment>
<dbReference type="InterPro" id="IPR015946">
    <property type="entry name" value="KH_dom-like_a/b"/>
</dbReference>
<dbReference type="SUPFAM" id="SSF50249">
    <property type="entry name" value="Nucleic acid-binding proteins"/>
    <property type="match status" value="1"/>
</dbReference>
<keyword evidence="6 7" id="KW-0804">Transcription</keyword>
<evidence type="ECO:0000256" key="6">
    <source>
        <dbReference type="ARBA" id="ARBA00023163"/>
    </source>
</evidence>
<dbReference type="GO" id="GO:0003700">
    <property type="term" value="F:DNA-binding transcription factor activity"/>
    <property type="evidence" value="ECO:0007669"/>
    <property type="project" value="InterPro"/>
</dbReference>
<sequence length="421" mass="45885">MLDLKTLGSALEQLEQERGIPREKIIEAIEQALAAAYKKDFGKKGQIVRAVFDINSGKTEFVQVKIVVDEGAVRMPNDTDEDAEAKEKALNTDVPEGEEISIRRFSPEHDILIDDARRIKRDAVSGDEIIFPLETHDDYGRIAAQTAKQVIIQRIREAEKVSIVGEYGGKVGDIIQGSVQRMDRGNIFVDLGKTTGLLAYEDQIPSERYKQGERISAYLYKVEENPRGIDVRLSRAHPKMIEKLFSQEAPEVAAGTVQIKAVAREAGSRAKVAVASSDEHIDPIGSCVGQRGVRVSTVMSELGGEKIDLIIWSDDAKKFIEDALSPAQVQSVVLDEGNHQATVTVSADQQSLAIGRGGQNVRLAAKLTGWKLDIVGLVGETAGESVADGTSEDDVLIEETTKETAVEEKPPETPAVETDSK</sequence>